<keyword evidence="1" id="KW-0732">Signal</keyword>
<comment type="caution">
    <text evidence="2">The sequence shown here is derived from an EMBL/GenBank/DDBJ whole genome shotgun (WGS) entry which is preliminary data.</text>
</comment>
<gene>
    <name evidence="2" type="ORF">Pcinc_043238</name>
</gene>
<dbReference type="EMBL" id="JAWQEG010008580">
    <property type="protein sequence ID" value="KAK3850023.1"/>
    <property type="molecule type" value="Genomic_DNA"/>
</dbReference>
<feature type="signal peptide" evidence="1">
    <location>
        <begin position="1"/>
        <end position="29"/>
    </location>
</feature>
<keyword evidence="3" id="KW-1185">Reference proteome</keyword>
<evidence type="ECO:0000313" key="3">
    <source>
        <dbReference type="Proteomes" id="UP001286313"/>
    </source>
</evidence>
<proteinExistence type="predicted"/>
<feature type="chain" id="PRO_5042235160" evidence="1">
    <location>
        <begin position="30"/>
        <end position="332"/>
    </location>
</feature>
<dbReference type="Proteomes" id="UP001286313">
    <property type="component" value="Unassembled WGS sequence"/>
</dbReference>
<name>A0AAE1BGC9_PETCI</name>
<reference evidence="2" key="1">
    <citation type="submission" date="2023-10" db="EMBL/GenBank/DDBJ databases">
        <title>Genome assemblies of two species of porcelain crab, Petrolisthes cinctipes and Petrolisthes manimaculis (Anomura: Porcellanidae).</title>
        <authorList>
            <person name="Angst P."/>
        </authorList>
    </citation>
    <scope>NUCLEOTIDE SEQUENCE</scope>
    <source>
        <strain evidence="2">PB745_01</strain>
        <tissue evidence="2">Gill</tissue>
    </source>
</reference>
<protein>
    <submittedName>
        <fullName evidence="2">Uncharacterized protein</fullName>
    </submittedName>
</protein>
<evidence type="ECO:0000313" key="2">
    <source>
        <dbReference type="EMBL" id="KAK3850023.1"/>
    </source>
</evidence>
<dbReference type="AlphaFoldDB" id="A0AAE1BGC9"/>
<evidence type="ECO:0000256" key="1">
    <source>
        <dbReference type="SAM" id="SignalP"/>
    </source>
</evidence>
<sequence length="332" mass="36321">MFTFSSSSFPLSLLHSLLISLLTPSLPSSLHLFCCLPPSLSPHSFPLVLTLTILPSSPFSPPPHPCPLHLSSPLLITLLPSSSPFSPPPNTSPLLTILPSSPFSPPPNTSPLLTILPSSPFSPPLPSPLLITLLPSSSPFSPPHHPSPLLITLLPPSQLFPPHPSPLLLYLLPKHPSLPFTTMNDAGRQAGRQADPRPPNVYPGTSIFTDSNISIHKIFTESSTRRLSQKLDPLFGQRNTLFKLTYTTYPPTPPTNLHLLTTYPSTHLHHLPTYTFSPPIQVPTYTTYPPTPTPHQHSTTNTTYTTYTTYPPTPPTHLLPTYTTTTSDWINL</sequence>
<accession>A0AAE1BGC9</accession>
<organism evidence="2 3">
    <name type="scientific">Petrolisthes cinctipes</name>
    <name type="common">Flat porcelain crab</name>
    <dbReference type="NCBI Taxonomy" id="88211"/>
    <lineage>
        <taxon>Eukaryota</taxon>
        <taxon>Metazoa</taxon>
        <taxon>Ecdysozoa</taxon>
        <taxon>Arthropoda</taxon>
        <taxon>Crustacea</taxon>
        <taxon>Multicrustacea</taxon>
        <taxon>Malacostraca</taxon>
        <taxon>Eumalacostraca</taxon>
        <taxon>Eucarida</taxon>
        <taxon>Decapoda</taxon>
        <taxon>Pleocyemata</taxon>
        <taxon>Anomura</taxon>
        <taxon>Galatheoidea</taxon>
        <taxon>Porcellanidae</taxon>
        <taxon>Petrolisthes</taxon>
    </lineage>
</organism>